<gene>
    <name evidence="2" type="ORF">IDH44_15000</name>
</gene>
<accession>A0A927BTH8</accession>
<dbReference type="PANTHER" id="PTHR37423:SF2">
    <property type="entry name" value="MEMBRANE-BOUND LYTIC MUREIN TRANSGLYCOSYLASE C"/>
    <property type="match status" value="1"/>
</dbReference>
<name>A0A927BTH8_9BACL</name>
<dbReference type="InterPro" id="IPR023346">
    <property type="entry name" value="Lysozyme-like_dom_sf"/>
</dbReference>
<comment type="caution">
    <text evidence="2">The sequence shown here is derived from an EMBL/GenBank/DDBJ whole genome shotgun (WGS) entry which is preliminary data.</text>
</comment>
<keyword evidence="3" id="KW-1185">Reference proteome</keyword>
<proteinExistence type="predicted"/>
<evidence type="ECO:0000313" key="2">
    <source>
        <dbReference type="EMBL" id="MBD2846508.1"/>
    </source>
</evidence>
<sequence>MKKRRRKGRRILLLLVVGLVVVLLINSEWIGRWMYPVYYRDDIRISAQNYEVEPHLVAAIIRSESNYQTGRESRKGALGMMQIMPETANWIAEQADFTVTLDDVHHRPDVAIEMGAWYIQSLQKQFGENRVAVVAAYNAGPGKVSSWLSDGVWDGQLDSLDEVPYGETRHYVRRVMFYYNKYKDLYPSF</sequence>
<dbReference type="InterPro" id="IPR008258">
    <property type="entry name" value="Transglycosylase_SLT_dom_1"/>
</dbReference>
<evidence type="ECO:0000259" key="1">
    <source>
        <dbReference type="Pfam" id="PF01464"/>
    </source>
</evidence>
<dbReference type="PANTHER" id="PTHR37423">
    <property type="entry name" value="SOLUBLE LYTIC MUREIN TRANSGLYCOSYLASE-RELATED"/>
    <property type="match status" value="1"/>
</dbReference>
<dbReference type="AlphaFoldDB" id="A0A927BTH8"/>
<organism evidence="2 3">
    <name type="scientific">Paenibacillus sabuli</name>
    <dbReference type="NCBI Taxonomy" id="2772509"/>
    <lineage>
        <taxon>Bacteria</taxon>
        <taxon>Bacillati</taxon>
        <taxon>Bacillota</taxon>
        <taxon>Bacilli</taxon>
        <taxon>Bacillales</taxon>
        <taxon>Paenibacillaceae</taxon>
        <taxon>Paenibacillus</taxon>
    </lineage>
</organism>
<reference evidence="2" key="1">
    <citation type="submission" date="2020-09" db="EMBL/GenBank/DDBJ databases">
        <title>A novel bacterium of genus Paenibacillus, isolated from South China Sea.</title>
        <authorList>
            <person name="Huang H."/>
            <person name="Mo K."/>
            <person name="Hu Y."/>
        </authorList>
    </citation>
    <scope>NUCLEOTIDE SEQUENCE</scope>
    <source>
        <strain evidence="2">IB182496</strain>
    </source>
</reference>
<dbReference type="Gene3D" id="1.10.530.10">
    <property type="match status" value="1"/>
</dbReference>
<feature type="domain" description="Transglycosylase SLT" evidence="1">
    <location>
        <begin position="44"/>
        <end position="149"/>
    </location>
</feature>
<protein>
    <submittedName>
        <fullName evidence="2">Lytic transglycosylase domain-containing protein</fullName>
    </submittedName>
</protein>
<dbReference type="RefSeq" id="WP_190918992.1">
    <property type="nucleotide sequence ID" value="NZ_JACXIZ010000024.1"/>
</dbReference>
<evidence type="ECO:0000313" key="3">
    <source>
        <dbReference type="Proteomes" id="UP000621560"/>
    </source>
</evidence>
<dbReference type="Pfam" id="PF01464">
    <property type="entry name" value="SLT"/>
    <property type="match status" value="1"/>
</dbReference>
<dbReference type="SUPFAM" id="SSF53955">
    <property type="entry name" value="Lysozyme-like"/>
    <property type="match status" value="1"/>
</dbReference>
<dbReference type="Proteomes" id="UP000621560">
    <property type="component" value="Unassembled WGS sequence"/>
</dbReference>
<dbReference type="EMBL" id="JACXIZ010000024">
    <property type="protein sequence ID" value="MBD2846508.1"/>
    <property type="molecule type" value="Genomic_DNA"/>
</dbReference>
<dbReference type="CDD" id="cd16896">
    <property type="entry name" value="LT_Slt70-like"/>
    <property type="match status" value="1"/>
</dbReference>